<feature type="region of interest" description="Disordered" evidence="1">
    <location>
        <begin position="84"/>
        <end position="184"/>
    </location>
</feature>
<keyword evidence="2" id="KW-0732">Signal</keyword>
<evidence type="ECO:0000313" key="3">
    <source>
        <dbReference type="EMBL" id="KAJ9578105.1"/>
    </source>
</evidence>
<gene>
    <name evidence="3" type="ORF">L9F63_025042</name>
</gene>
<protein>
    <submittedName>
        <fullName evidence="3">Uncharacterized protein</fullName>
    </submittedName>
</protein>
<dbReference type="EMBL" id="JASPKZ010009011">
    <property type="protein sequence ID" value="KAJ9578105.1"/>
    <property type="molecule type" value="Genomic_DNA"/>
</dbReference>
<dbReference type="AlphaFoldDB" id="A0AAD7ZCD4"/>
<feature type="non-terminal residue" evidence="3">
    <location>
        <position position="239"/>
    </location>
</feature>
<accession>A0AAD7ZCD4</accession>
<feature type="compositionally biased region" description="Low complexity" evidence="1">
    <location>
        <begin position="84"/>
        <end position="93"/>
    </location>
</feature>
<dbReference type="Proteomes" id="UP001233999">
    <property type="component" value="Unassembled WGS sequence"/>
</dbReference>
<feature type="signal peptide" evidence="2">
    <location>
        <begin position="1"/>
        <end position="19"/>
    </location>
</feature>
<reference evidence="3" key="1">
    <citation type="journal article" date="2023" name="IScience">
        <title>Live-bearing cockroach genome reveals convergent evolutionary mechanisms linked to viviparity in insects and beyond.</title>
        <authorList>
            <person name="Fouks B."/>
            <person name="Harrison M.C."/>
            <person name="Mikhailova A.A."/>
            <person name="Marchal E."/>
            <person name="English S."/>
            <person name="Carruthers M."/>
            <person name="Jennings E.C."/>
            <person name="Chiamaka E.L."/>
            <person name="Frigard R.A."/>
            <person name="Pippel M."/>
            <person name="Attardo G.M."/>
            <person name="Benoit J.B."/>
            <person name="Bornberg-Bauer E."/>
            <person name="Tobe S.S."/>
        </authorList>
    </citation>
    <scope>NUCLEOTIDE SEQUENCE</scope>
    <source>
        <strain evidence="3">Stay&amp;Tobe</strain>
    </source>
</reference>
<name>A0AAD7ZCD4_DIPPU</name>
<evidence type="ECO:0000313" key="4">
    <source>
        <dbReference type="Proteomes" id="UP001233999"/>
    </source>
</evidence>
<keyword evidence="4" id="KW-1185">Reference proteome</keyword>
<reference evidence="3" key="2">
    <citation type="submission" date="2023-05" db="EMBL/GenBank/DDBJ databases">
        <authorList>
            <person name="Fouks B."/>
        </authorList>
    </citation>
    <scope>NUCLEOTIDE SEQUENCE</scope>
    <source>
        <strain evidence="3">Stay&amp;Tobe</strain>
        <tissue evidence="3">Testes</tissue>
    </source>
</reference>
<comment type="caution">
    <text evidence="3">The sequence shown here is derived from an EMBL/GenBank/DDBJ whole genome shotgun (WGS) entry which is preliminary data.</text>
</comment>
<feature type="compositionally biased region" description="Polar residues" evidence="1">
    <location>
        <begin position="94"/>
        <end position="138"/>
    </location>
</feature>
<feature type="chain" id="PRO_5042043013" evidence="2">
    <location>
        <begin position="20"/>
        <end position="239"/>
    </location>
</feature>
<sequence>MYKVLACVLVTLGVSLASSSSEDASYDQRQHGELNIHVHVSDVELLAFLDGGLLGGDGDYDYSYDYEDPVDESVSASSATSSLSTATASSSQTLGDVTTPDSATTGQTLGDVTTPDSPSTGQTLGDVTTPAISSTGQTLGDVPATPSTGQTLGDVPATPSSSQPLSDVTTPKREGNVTTTDVPSTTHKTLLGLLLSGDDKKHGSRRRCGAGFYRDSRGRCRRVRKPNYQMLQRLPIELP</sequence>
<proteinExistence type="predicted"/>
<evidence type="ECO:0000256" key="2">
    <source>
        <dbReference type="SAM" id="SignalP"/>
    </source>
</evidence>
<organism evidence="3 4">
    <name type="scientific">Diploptera punctata</name>
    <name type="common">Pacific beetle cockroach</name>
    <dbReference type="NCBI Taxonomy" id="6984"/>
    <lineage>
        <taxon>Eukaryota</taxon>
        <taxon>Metazoa</taxon>
        <taxon>Ecdysozoa</taxon>
        <taxon>Arthropoda</taxon>
        <taxon>Hexapoda</taxon>
        <taxon>Insecta</taxon>
        <taxon>Pterygota</taxon>
        <taxon>Neoptera</taxon>
        <taxon>Polyneoptera</taxon>
        <taxon>Dictyoptera</taxon>
        <taxon>Blattodea</taxon>
        <taxon>Blaberoidea</taxon>
        <taxon>Blaberidae</taxon>
        <taxon>Diplopterinae</taxon>
        <taxon>Diploptera</taxon>
    </lineage>
</organism>
<feature type="compositionally biased region" description="Polar residues" evidence="1">
    <location>
        <begin position="158"/>
        <end position="169"/>
    </location>
</feature>
<evidence type="ECO:0000256" key="1">
    <source>
        <dbReference type="SAM" id="MobiDB-lite"/>
    </source>
</evidence>